<organism evidence="1 2">
    <name type="scientific">Lentinula aff. lateritia</name>
    <dbReference type="NCBI Taxonomy" id="2804960"/>
    <lineage>
        <taxon>Eukaryota</taxon>
        <taxon>Fungi</taxon>
        <taxon>Dikarya</taxon>
        <taxon>Basidiomycota</taxon>
        <taxon>Agaricomycotina</taxon>
        <taxon>Agaricomycetes</taxon>
        <taxon>Agaricomycetidae</taxon>
        <taxon>Agaricales</taxon>
        <taxon>Marasmiineae</taxon>
        <taxon>Omphalotaceae</taxon>
        <taxon>Lentinula</taxon>
    </lineage>
</organism>
<name>A0ACC1TZF4_9AGAR</name>
<dbReference type="Proteomes" id="UP001163835">
    <property type="component" value="Unassembled WGS sequence"/>
</dbReference>
<evidence type="ECO:0000313" key="1">
    <source>
        <dbReference type="EMBL" id="KAJ3810152.1"/>
    </source>
</evidence>
<gene>
    <name evidence="1" type="ORF">F5876DRAFT_77067</name>
</gene>
<accession>A0ACC1TZF4</accession>
<comment type="caution">
    <text evidence="1">The sequence shown here is derived from an EMBL/GenBank/DDBJ whole genome shotgun (WGS) entry which is preliminary data.</text>
</comment>
<keyword evidence="2" id="KW-1185">Reference proteome</keyword>
<evidence type="ECO:0000313" key="2">
    <source>
        <dbReference type="Proteomes" id="UP001163835"/>
    </source>
</evidence>
<proteinExistence type="predicted"/>
<sequence>MPARTCPSFISEQKTRIKCSHRPYATDIPLHHGSEVSYSPEKLLQALEMMADSSESLPPIPSGQDQESFWRAYLLANQIIMYLAARPPTEAETFAAIFQSASVPENSAIARGRAGVLKITKQIVKIMREVTPSSSLRSSHSEVFQAFENLQKTHDIYVAPSEENVNDMEKWSRFFVGLRTDLVEFTARIGTVVEEWESVEQQMKK</sequence>
<reference evidence="1" key="1">
    <citation type="submission" date="2022-09" db="EMBL/GenBank/DDBJ databases">
        <title>A Global Phylogenomic Analysis of the Shiitake Genus Lentinula.</title>
        <authorList>
            <consortium name="DOE Joint Genome Institute"/>
            <person name="Sierra-Patev S."/>
            <person name="Min B."/>
            <person name="Naranjo-Ortiz M."/>
            <person name="Looney B."/>
            <person name="Konkel Z."/>
            <person name="Slot J.C."/>
            <person name="Sakamoto Y."/>
            <person name="Steenwyk J.L."/>
            <person name="Rokas A."/>
            <person name="Carro J."/>
            <person name="Camarero S."/>
            <person name="Ferreira P."/>
            <person name="Molpeceres G."/>
            <person name="Ruiz-Duenas F.J."/>
            <person name="Serrano A."/>
            <person name="Henrissat B."/>
            <person name="Drula E."/>
            <person name="Hughes K.W."/>
            <person name="Mata J.L."/>
            <person name="Ishikawa N.K."/>
            <person name="Vargas-Isla R."/>
            <person name="Ushijima S."/>
            <person name="Smith C.A."/>
            <person name="Ahrendt S."/>
            <person name="Andreopoulos W."/>
            <person name="He G."/>
            <person name="Labutti K."/>
            <person name="Lipzen A."/>
            <person name="Ng V."/>
            <person name="Riley R."/>
            <person name="Sandor L."/>
            <person name="Barry K."/>
            <person name="Martinez A.T."/>
            <person name="Xiao Y."/>
            <person name="Gibbons J.G."/>
            <person name="Terashima K."/>
            <person name="Grigoriev I.V."/>
            <person name="Hibbett D.S."/>
        </authorList>
    </citation>
    <scope>NUCLEOTIDE SEQUENCE</scope>
    <source>
        <strain evidence="1">TMI1499</strain>
    </source>
</reference>
<dbReference type="EMBL" id="MU795117">
    <property type="protein sequence ID" value="KAJ3810152.1"/>
    <property type="molecule type" value="Genomic_DNA"/>
</dbReference>
<protein>
    <submittedName>
        <fullName evidence="1">Uncharacterized protein</fullName>
    </submittedName>
</protein>